<dbReference type="GeneID" id="17308828"/>
<evidence type="ECO:0000313" key="2">
    <source>
        <dbReference type="EMBL" id="EKX52226.1"/>
    </source>
</evidence>
<dbReference type="OMA" id="REPPMFA"/>
<reference evidence="4" key="2">
    <citation type="submission" date="2012-11" db="EMBL/GenBank/DDBJ databases">
        <authorList>
            <person name="Kuo A."/>
            <person name="Curtis B.A."/>
            <person name="Tanifuji G."/>
            <person name="Burki F."/>
            <person name="Gruber A."/>
            <person name="Irimia M."/>
            <person name="Maruyama S."/>
            <person name="Arias M.C."/>
            <person name="Ball S.G."/>
            <person name="Gile G.H."/>
            <person name="Hirakawa Y."/>
            <person name="Hopkins J.F."/>
            <person name="Rensing S.A."/>
            <person name="Schmutz J."/>
            <person name="Symeonidi A."/>
            <person name="Elias M."/>
            <person name="Eveleigh R.J."/>
            <person name="Herman E.K."/>
            <person name="Klute M.J."/>
            <person name="Nakayama T."/>
            <person name="Obornik M."/>
            <person name="Reyes-Prieto A."/>
            <person name="Armbrust E.V."/>
            <person name="Aves S.J."/>
            <person name="Beiko R.G."/>
            <person name="Coutinho P."/>
            <person name="Dacks J.B."/>
            <person name="Durnford D.G."/>
            <person name="Fast N.M."/>
            <person name="Green B.R."/>
            <person name="Grisdale C."/>
            <person name="Hempe F."/>
            <person name="Henrissat B."/>
            <person name="Hoppner M.P."/>
            <person name="Ishida K.-I."/>
            <person name="Kim E."/>
            <person name="Koreny L."/>
            <person name="Kroth P.G."/>
            <person name="Liu Y."/>
            <person name="Malik S.-B."/>
            <person name="Maier U.G."/>
            <person name="McRose D."/>
            <person name="Mock T."/>
            <person name="Neilson J.A."/>
            <person name="Onodera N.T."/>
            <person name="Poole A.M."/>
            <person name="Pritham E.J."/>
            <person name="Richards T.A."/>
            <person name="Rocap G."/>
            <person name="Roy S.W."/>
            <person name="Sarai C."/>
            <person name="Schaack S."/>
            <person name="Shirato S."/>
            <person name="Slamovits C.H."/>
            <person name="Spencer D.F."/>
            <person name="Suzuki S."/>
            <person name="Worden A.Z."/>
            <person name="Zauner S."/>
            <person name="Barry K."/>
            <person name="Bell C."/>
            <person name="Bharti A.K."/>
            <person name="Crow J.A."/>
            <person name="Grimwood J."/>
            <person name="Kramer R."/>
            <person name="Lindquist E."/>
            <person name="Lucas S."/>
            <person name="Salamov A."/>
            <person name="McFadden G.I."/>
            <person name="Lane C.E."/>
            <person name="Keeling P.J."/>
            <person name="Gray M.W."/>
            <person name="Grigoriev I.V."/>
            <person name="Archibald J.M."/>
        </authorList>
    </citation>
    <scope>NUCLEOTIDE SEQUENCE</scope>
    <source>
        <strain evidence="4">CCMP2712</strain>
    </source>
</reference>
<protein>
    <submittedName>
        <fullName evidence="2 3">Uncharacterized protein</fullName>
    </submittedName>
</protein>
<keyword evidence="1" id="KW-0732">Signal</keyword>
<dbReference type="EnsemblProtists" id="EKX52226">
    <property type="protein sequence ID" value="EKX52226"/>
    <property type="gene ID" value="GUITHDRAFT_161344"/>
</dbReference>
<evidence type="ECO:0000313" key="3">
    <source>
        <dbReference type="EnsemblProtists" id="EKX52226"/>
    </source>
</evidence>
<name>L1JUI0_GUITC</name>
<proteinExistence type="predicted"/>
<dbReference type="RefSeq" id="XP_005839206.1">
    <property type="nucleotide sequence ID" value="XM_005839149.1"/>
</dbReference>
<dbReference type="eggNOG" id="ENOG502ST5C">
    <property type="taxonomic scope" value="Eukaryota"/>
</dbReference>
<evidence type="ECO:0000313" key="4">
    <source>
        <dbReference type="Proteomes" id="UP000011087"/>
    </source>
</evidence>
<dbReference type="HOGENOM" id="CLU_1196813_0_0_1"/>
<keyword evidence="4" id="KW-1185">Reference proteome</keyword>
<sequence length="232" mass="24576">MTMKATCLFAALLLLIFNASSAFGFALKTSNLLLLLRPSSRISSQSQHRIRGGSSQPSPPNMLFGNFFGDKNNEAGKFVRQSNLQGVNGVFGPPGLIVGGLGEDELEVLSEVVESALRVDATTAPQLPIAVLGKEDFDGKTLLKDVVSTLSERDSVLPDEPAQLKFPMIMISGLNPIQVSACVKAIVASGIKGGIPGGTFHTPMCALVVPKAMDKSMVQLLDEVEGDHLANR</sequence>
<feature type="signal peptide" evidence="1">
    <location>
        <begin position="1"/>
        <end position="22"/>
    </location>
</feature>
<dbReference type="PaxDb" id="55529-EKX52226"/>
<organism evidence="2">
    <name type="scientific">Guillardia theta (strain CCMP2712)</name>
    <name type="common">Cryptophyte</name>
    <dbReference type="NCBI Taxonomy" id="905079"/>
    <lineage>
        <taxon>Eukaryota</taxon>
        <taxon>Cryptophyceae</taxon>
        <taxon>Pyrenomonadales</taxon>
        <taxon>Geminigeraceae</taxon>
        <taxon>Guillardia</taxon>
    </lineage>
</organism>
<dbReference type="EMBL" id="JH992973">
    <property type="protein sequence ID" value="EKX52226.1"/>
    <property type="molecule type" value="Genomic_DNA"/>
</dbReference>
<dbReference type="AlphaFoldDB" id="L1JUI0"/>
<evidence type="ECO:0000256" key="1">
    <source>
        <dbReference type="SAM" id="SignalP"/>
    </source>
</evidence>
<reference evidence="3" key="3">
    <citation type="submission" date="2016-03" db="UniProtKB">
        <authorList>
            <consortium name="EnsemblProtists"/>
        </authorList>
    </citation>
    <scope>IDENTIFICATION</scope>
</reference>
<feature type="non-terminal residue" evidence="2">
    <location>
        <position position="1"/>
    </location>
</feature>
<feature type="chain" id="PRO_5008771785" evidence="1">
    <location>
        <begin position="23"/>
        <end position="232"/>
    </location>
</feature>
<dbReference type="KEGG" id="gtt:GUITHDRAFT_161344"/>
<dbReference type="OrthoDB" id="10657239at2759"/>
<accession>L1JUI0</accession>
<gene>
    <name evidence="2" type="ORF">GUITHDRAFT_161344</name>
</gene>
<reference evidence="2 4" key="1">
    <citation type="journal article" date="2012" name="Nature">
        <title>Algal genomes reveal evolutionary mosaicism and the fate of nucleomorphs.</title>
        <authorList>
            <consortium name="DOE Joint Genome Institute"/>
            <person name="Curtis B.A."/>
            <person name="Tanifuji G."/>
            <person name="Burki F."/>
            <person name="Gruber A."/>
            <person name="Irimia M."/>
            <person name="Maruyama S."/>
            <person name="Arias M.C."/>
            <person name="Ball S.G."/>
            <person name="Gile G.H."/>
            <person name="Hirakawa Y."/>
            <person name="Hopkins J.F."/>
            <person name="Kuo A."/>
            <person name="Rensing S.A."/>
            <person name="Schmutz J."/>
            <person name="Symeonidi A."/>
            <person name="Elias M."/>
            <person name="Eveleigh R.J."/>
            <person name="Herman E.K."/>
            <person name="Klute M.J."/>
            <person name="Nakayama T."/>
            <person name="Obornik M."/>
            <person name="Reyes-Prieto A."/>
            <person name="Armbrust E.V."/>
            <person name="Aves S.J."/>
            <person name="Beiko R.G."/>
            <person name="Coutinho P."/>
            <person name="Dacks J.B."/>
            <person name="Durnford D.G."/>
            <person name="Fast N.M."/>
            <person name="Green B.R."/>
            <person name="Grisdale C.J."/>
            <person name="Hempel F."/>
            <person name="Henrissat B."/>
            <person name="Hoppner M.P."/>
            <person name="Ishida K."/>
            <person name="Kim E."/>
            <person name="Koreny L."/>
            <person name="Kroth P.G."/>
            <person name="Liu Y."/>
            <person name="Malik S.B."/>
            <person name="Maier U.G."/>
            <person name="McRose D."/>
            <person name="Mock T."/>
            <person name="Neilson J.A."/>
            <person name="Onodera N.T."/>
            <person name="Poole A.M."/>
            <person name="Pritham E.J."/>
            <person name="Richards T.A."/>
            <person name="Rocap G."/>
            <person name="Roy S.W."/>
            <person name="Sarai C."/>
            <person name="Schaack S."/>
            <person name="Shirato S."/>
            <person name="Slamovits C.H."/>
            <person name="Spencer D.F."/>
            <person name="Suzuki S."/>
            <person name="Worden A.Z."/>
            <person name="Zauner S."/>
            <person name="Barry K."/>
            <person name="Bell C."/>
            <person name="Bharti A.K."/>
            <person name="Crow J.A."/>
            <person name="Grimwood J."/>
            <person name="Kramer R."/>
            <person name="Lindquist E."/>
            <person name="Lucas S."/>
            <person name="Salamov A."/>
            <person name="McFadden G.I."/>
            <person name="Lane C.E."/>
            <person name="Keeling P.J."/>
            <person name="Gray M.W."/>
            <person name="Grigoriev I.V."/>
            <person name="Archibald J.M."/>
        </authorList>
    </citation>
    <scope>NUCLEOTIDE SEQUENCE</scope>
    <source>
        <strain evidence="2 4">CCMP2712</strain>
    </source>
</reference>
<dbReference type="Proteomes" id="UP000011087">
    <property type="component" value="Unassembled WGS sequence"/>
</dbReference>